<dbReference type="PANTHER" id="PTHR11106">
    <property type="entry name" value="GANGLIOSIDE INDUCED DIFFERENTIATION ASSOCIATED PROTEIN 2-RELATED"/>
    <property type="match status" value="1"/>
</dbReference>
<dbReference type="CDD" id="cd02908">
    <property type="entry name" value="Macro_OAADPr_deacetylase"/>
    <property type="match status" value="1"/>
</dbReference>
<keyword evidence="4" id="KW-1185">Reference proteome</keyword>
<dbReference type="InterPro" id="IPR002589">
    <property type="entry name" value="Macro_dom"/>
</dbReference>
<name>A0ABP1BJP9_9BRYO</name>
<gene>
    <name evidence="3" type="ORF">CSSPJE1EN2_LOCUS18002</name>
</gene>
<dbReference type="PANTHER" id="PTHR11106:SF27">
    <property type="entry name" value="MACRO DOMAIN-CONTAINING PROTEIN"/>
    <property type="match status" value="1"/>
</dbReference>
<dbReference type="SUPFAM" id="SSF52949">
    <property type="entry name" value="Macro domain-like"/>
    <property type="match status" value="1"/>
</dbReference>
<dbReference type="Proteomes" id="UP001497522">
    <property type="component" value="Chromosome 5"/>
</dbReference>
<proteinExistence type="predicted"/>
<protein>
    <recommendedName>
        <fullName evidence="2">Macro domain-containing protein</fullName>
    </recommendedName>
</protein>
<organism evidence="3 4">
    <name type="scientific">Sphagnum jensenii</name>
    <dbReference type="NCBI Taxonomy" id="128206"/>
    <lineage>
        <taxon>Eukaryota</taxon>
        <taxon>Viridiplantae</taxon>
        <taxon>Streptophyta</taxon>
        <taxon>Embryophyta</taxon>
        <taxon>Bryophyta</taxon>
        <taxon>Sphagnophytina</taxon>
        <taxon>Sphagnopsida</taxon>
        <taxon>Sphagnales</taxon>
        <taxon>Sphagnaceae</taxon>
        <taxon>Sphagnum</taxon>
    </lineage>
</organism>
<evidence type="ECO:0000313" key="3">
    <source>
        <dbReference type="EMBL" id="CAK9875780.1"/>
    </source>
</evidence>
<reference evidence="3" key="1">
    <citation type="submission" date="2024-03" db="EMBL/GenBank/DDBJ databases">
        <authorList>
            <consortium name="ELIXIR-Norway"/>
            <consortium name="Elixir Norway"/>
        </authorList>
    </citation>
    <scope>NUCLEOTIDE SEQUENCE</scope>
</reference>
<dbReference type="InterPro" id="IPR043472">
    <property type="entry name" value="Macro_dom-like"/>
</dbReference>
<dbReference type="Gene3D" id="3.40.220.10">
    <property type="entry name" value="Leucine Aminopeptidase, subunit E, domain 1"/>
    <property type="match status" value="1"/>
</dbReference>
<dbReference type="PROSITE" id="PS51257">
    <property type="entry name" value="PROKAR_LIPOPROTEIN"/>
    <property type="match status" value="1"/>
</dbReference>
<feature type="domain" description="Macro" evidence="2">
    <location>
        <begin position="91"/>
        <end position="276"/>
    </location>
</feature>
<evidence type="ECO:0000256" key="1">
    <source>
        <dbReference type="SAM" id="MobiDB-lite"/>
    </source>
</evidence>
<dbReference type="Pfam" id="PF01661">
    <property type="entry name" value="Macro"/>
    <property type="match status" value="1"/>
</dbReference>
<accession>A0ABP1BJP9</accession>
<feature type="region of interest" description="Disordered" evidence="1">
    <location>
        <begin position="69"/>
        <end position="92"/>
    </location>
</feature>
<feature type="compositionally biased region" description="Polar residues" evidence="1">
    <location>
        <begin position="42"/>
        <end position="51"/>
    </location>
</feature>
<feature type="region of interest" description="Disordered" evidence="1">
    <location>
        <begin position="29"/>
        <end position="51"/>
    </location>
</feature>
<evidence type="ECO:0000259" key="2">
    <source>
        <dbReference type="PROSITE" id="PS51154"/>
    </source>
</evidence>
<dbReference type="PROSITE" id="PS51154">
    <property type="entry name" value="MACRO"/>
    <property type="match status" value="1"/>
</dbReference>
<evidence type="ECO:0000313" key="4">
    <source>
        <dbReference type="Proteomes" id="UP001497522"/>
    </source>
</evidence>
<dbReference type="EMBL" id="OZ023706">
    <property type="protein sequence ID" value="CAK9875780.1"/>
    <property type="molecule type" value="Genomic_DNA"/>
</dbReference>
<dbReference type="SMART" id="SM00506">
    <property type="entry name" value="A1pp"/>
    <property type="match status" value="1"/>
</dbReference>
<sequence length="279" mass="29060">MRRYATAPTIHTTTSCSPPSLVRRVLADSPQQQRSSDRATIDATTSCSPQRSSIPRAVVGYLVLSPSGISQTGGRSEAAAGGAGGENRGPRDGKWFRISDSCSLALHRGDITKWFVDGKTDAIVNAANEAMLGGGGVDGAIHSAAGPELYAACYAVPEVTRGVRCPTGSAVITGGFNLPASKVIHTVGPIYSSDEVSAEPLAKAYRSSVAVATGAGVKYIAFSAISCGVYGYPHEKAAKIAIQTLKESSGGLLEVHFVLFNESIWNVWLAEAEACLEKA</sequence>